<feature type="compositionally biased region" description="Low complexity" evidence="1">
    <location>
        <begin position="68"/>
        <end position="87"/>
    </location>
</feature>
<keyword evidence="3" id="KW-1185">Reference proteome</keyword>
<evidence type="ECO:0000313" key="3">
    <source>
        <dbReference type="Proteomes" id="UP000309454"/>
    </source>
</evidence>
<feature type="region of interest" description="Disordered" evidence="1">
    <location>
        <begin position="66"/>
        <end position="87"/>
    </location>
</feature>
<dbReference type="Proteomes" id="UP000309454">
    <property type="component" value="Unassembled WGS sequence"/>
</dbReference>
<comment type="caution">
    <text evidence="2">The sequence shown here is derived from an EMBL/GenBank/DDBJ whole genome shotgun (WGS) entry which is preliminary data.</text>
</comment>
<gene>
    <name evidence="2" type="ORF">E5982_07145</name>
</gene>
<organism evidence="2 3">
    <name type="scientific">Parvibacter caecicola</name>
    <dbReference type="NCBI Taxonomy" id="747645"/>
    <lineage>
        <taxon>Bacteria</taxon>
        <taxon>Bacillati</taxon>
        <taxon>Actinomycetota</taxon>
        <taxon>Coriobacteriia</taxon>
        <taxon>Coriobacteriales</taxon>
        <taxon>Coriobacteriaceae</taxon>
        <taxon>Parvibacter</taxon>
    </lineage>
</organism>
<proteinExistence type="predicted"/>
<name>A0A4T9TAP3_9ACTN</name>
<evidence type="ECO:0000313" key="2">
    <source>
        <dbReference type="EMBL" id="TJW10315.1"/>
    </source>
</evidence>
<evidence type="ECO:0000256" key="1">
    <source>
        <dbReference type="SAM" id="MobiDB-lite"/>
    </source>
</evidence>
<sequence>MLYATAEAVLARFPLQVRACPNASLMCVSSGPLSAQARDAVAASAERLGFGRENVAWVEVTSPAEEGVATAPPSSAAADSVPAASDARATPIETADAGASAASLTELQLRTIVEGLDPVALVVADAAAAALLAEAYRRPLFCDHPNRLSARSVAAFSNFAALLETPEGKQRAWSLLKELALE</sequence>
<dbReference type="RefSeq" id="WP_136845942.1">
    <property type="nucleotide sequence ID" value="NZ_SSTM01000004.1"/>
</dbReference>
<accession>A0A4T9TAP3</accession>
<protein>
    <submittedName>
        <fullName evidence="2">Uncharacterized protein</fullName>
    </submittedName>
</protein>
<dbReference type="EMBL" id="SSTM01000004">
    <property type="protein sequence ID" value="TJW10315.1"/>
    <property type="molecule type" value="Genomic_DNA"/>
</dbReference>
<dbReference type="OrthoDB" id="3177283at2"/>
<reference evidence="2 3" key="1">
    <citation type="submission" date="2019-04" db="EMBL/GenBank/DDBJ databases">
        <title>Microbes associate with the intestines of laboratory mice.</title>
        <authorList>
            <person name="Navarre W."/>
            <person name="Wong E."/>
            <person name="Huang K.C."/>
            <person name="Tropini C."/>
            <person name="Ng K."/>
            <person name="Yu B."/>
        </authorList>
    </citation>
    <scope>NUCLEOTIDE SEQUENCE [LARGE SCALE GENOMIC DNA]</scope>
    <source>
        <strain evidence="2 3">NM48_B13</strain>
    </source>
</reference>
<dbReference type="AlphaFoldDB" id="A0A4T9TAP3"/>